<evidence type="ECO:0000256" key="2">
    <source>
        <dbReference type="SAM" id="Phobius"/>
    </source>
</evidence>
<keyword evidence="2" id="KW-1133">Transmembrane helix</keyword>
<feature type="region of interest" description="Disordered" evidence="1">
    <location>
        <begin position="83"/>
        <end position="113"/>
    </location>
</feature>
<dbReference type="AlphaFoldDB" id="A0A5R8Z2E8"/>
<evidence type="ECO:0000313" key="3">
    <source>
        <dbReference type="EMBL" id="TLP59485.1"/>
    </source>
</evidence>
<organism evidence="3 4">
    <name type="scientific">Microbispora triticiradicis</name>
    <dbReference type="NCBI Taxonomy" id="2200763"/>
    <lineage>
        <taxon>Bacteria</taxon>
        <taxon>Bacillati</taxon>
        <taxon>Actinomycetota</taxon>
        <taxon>Actinomycetes</taxon>
        <taxon>Streptosporangiales</taxon>
        <taxon>Streptosporangiaceae</taxon>
        <taxon>Microbispora</taxon>
    </lineage>
</organism>
<evidence type="ECO:0000256" key="1">
    <source>
        <dbReference type="SAM" id="MobiDB-lite"/>
    </source>
</evidence>
<evidence type="ECO:0000313" key="4">
    <source>
        <dbReference type="Proteomes" id="UP000309033"/>
    </source>
</evidence>
<keyword evidence="4" id="KW-1185">Reference proteome</keyword>
<dbReference type="Proteomes" id="UP000309033">
    <property type="component" value="Unassembled WGS sequence"/>
</dbReference>
<keyword evidence="2" id="KW-0472">Membrane</keyword>
<keyword evidence="2" id="KW-0812">Transmembrane</keyword>
<gene>
    <name evidence="3" type="ORF">FED44_14285</name>
</gene>
<accession>A0A5R8Z2E8</accession>
<feature type="transmembrane region" description="Helical" evidence="2">
    <location>
        <begin position="12"/>
        <end position="35"/>
    </location>
</feature>
<name>A0A5R8Z2E8_9ACTN</name>
<protein>
    <submittedName>
        <fullName evidence="3">Uncharacterized protein</fullName>
    </submittedName>
</protein>
<proteinExistence type="predicted"/>
<reference evidence="3" key="1">
    <citation type="submission" date="2019-05" db="EMBL/GenBank/DDBJ databases">
        <title>Isolation, diversity and antifungal activity of Actinobacteria from wheat.</title>
        <authorList>
            <person name="Yu B."/>
        </authorList>
    </citation>
    <scope>NUCLEOTIDE SEQUENCE [LARGE SCALE GENOMIC DNA]</scope>
    <source>
        <strain evidence="3">NEAU-HEGS1-5</strain>
    </source>
</reference>
<dbReference type="EMBL" id="VANP01000005">
    <property type="protein sequence ID" value="TLP59485.1"/>
    <property type="molecule type" value="Genomic_DNA"/>
</dbReference>
<sequence>MRRWRWLPRAVLAVLGVAVLAGLVWVLGPGAAWVLVHFDGVTLTGKDLAGALDAIRGRALAITTGLVALVAVYYTARNADTALRSRTRPQPPGSGPKASRSSTRTLPGCGFSA</sequence>
<comment type="caution">
    <text evidence="3">The sequence shown here is derived from an EMBL/GenBank/DDBJ whole genome shotgun (WGS) entry which is preliminary data.</text>
</comment>
<feature type="transmembrane region" description="Helical" evidence="2">
    <location>
        <begin position="55"/>
        <end position="76"/>
    </location>
</feature>